<dbReference type="Pfam" id="PF02322">
    <property type="entry name" value="Cyt_bd_oxida_II"/>
    <property type="match status" value="1"/>
</dbReference>
<keyword evidence="4 7" id="KW-0812">Transmembrane</keyword>
<keyword evidence="5 7" id="KW-1133">Transmembrane helix</keyword>
<comment type="caution">
    <text evidence="8">The sequence shown here is derived from an EMBL/GenBank/DDBJ whole genome shotgun (WGS) entry which is preliminary data.</text>
</comment>
<feature type="transmembrane region" description="Helical" evidence="7">
    <location>
        <begin position="263"/>
        <end position="284"/>
    </location>
</feature>
<sequence length="341" mass="38282">MNDALVAISILWLFVFMYAILGSVDFGAGFWGMVYSRRGKTRAGALANRFLSPTWEVTNVFLVLLVVTLVTFFPTAVYPIGMALLVPGSLVLLLLTFRSTFMVFQYNTDRFQEILSVVSGVTGLLIPSLLVLVLPILTGGFIDPDTGELMLGALFTRPISYAYLTFGLSSELFLSSAFLSDYSREADDDEAYRVFRNHARWLGPVALLAGITAVFLMGYEAVWLRQGIEAQRWWFLASGILFLTGYAALWIKPAHPRWSRGLPRLAFVCFIGQYALASLAYGRAHLPYMVYPDITVDAAVTNPAMFRSLLVSYAIGLAILIPGFYYFWQLFLKDKRYLHRE</sequence>
<dbReference type="EC" id="1.10.3.-" evidence="8"/>
<evidence type="ECO:0000256" key="2">
    <source>
        <dbReference type="ARBA" id="ARBA00007543"/>
    </source>
</evidence>
<keyword evidence="3" id="KW-1003">Cell membrane</keyword>
<proteinExistence type="inferred from homology"/>
<dbReference type="RefSeq" id="WP_309867222.1">
    <property type="nucleotide sequence ID" value="NZ_JAVDQG010000006.1"/>
</dbReference>
<dbReference type="EMBL" id="JAVDQG010000006">
    <property type="protein sequence ID" value="MDR6226814.1"/>
    <property type="molecule type" value="Genomic_DNA"/>
</dbReference>
<evidence type="ECO:0000256" key="7">
    <source>
        <dbReference type="SAM" id="Phobius"/>
    </source>
</evidence>
<organism evidence="8 9">
    <name type="scientific">Desmospora profundinema</name>
    <dbReference type="NCBI Taxonomy" id="1571184"/>
    <lineage>
        <taxon>Bacteria</taxon>
        <taxon>Bacillati</taxon>
        <taxon>Bacillota</taxon>
        <taxon>Bacilli</taxon>
        <taxon>Bacillales</taxon>
        <taxon>Thermoactinomycetaceae</taxon>
        <taxon>Desmospora</taxon>
    </lineage>
</organism>
<keyword evidence="6 7" id="KW-0472">Membrane</keyword>
<feature type="transmembrane region" description="Helical" evidence="7">
    <location>
        <begin position="304"/>
        <end position="328"/>
    </location>
</feature>
<evidence type="ECO:0000313" key="9">
    <source>
        <dbReference type="Proteomes" id="UP001185012"/>
    </source>
</evidence>
<keyword evidence="8" id="KW-0560">Oxidoreductase</keyword>
<dbReference type="GO" id="GO:0016491">
    <property type="term" value="F:oxidoreductase activity"/>
    <property type="evidence" value="ECO:0007669"/>
    <property type="project" value="UniProtKB-KW"/>
</dbReference>
<feature type="transmembrane region" description="Helical" evidence="7">
    <location>
        <begin position="117"/>
        <end position="141"/>
    </location>
</feature>
<dbReference type="Proteomes" id="UP001185012">
    <property type="component" value="Unassembled WGS sequence"/>
</dbReference>
<keyword evidence="9" id="KW-1185">Reference proteome</keyword>
<protein>
    <submittedName>
        <fullName evidence="8">Cytochrome d ubiquinol oxidase subunit II</fullName>
        <ecNumber evidence="8">1.10.3.-</ecNumber>
    </submittedName>
</protein>
<evidence type="ECO:0000256" key="1">
    <source>
        <dbReference type="ARBA" id="ARBA00004651"/>
    </source>
</evidence>
<feature type="transmembrane region" description="Helical" evidence="7">
    <location>
        <begin position="201"/>
        <end position="221"/>
    </location>
</feature>
<comment type="similarity">
    <text evidence="2">Belongs to the cytochrome ubiquinol oxidase subunit 2 family.</text>
</comment>
<gene>
    <name evidence="8" type="ORF">JOE21_002824</name>
</gene>
<accession>A0ABU1ISA1</accession>
<evidence type="ECO:0000313" key="8">
    <source>
        <dbReference type="EMBL" id="MDR6226814.1"/>
    </source>
</evidence>
<feature type="transmembrane region" description="Helical" evidence="7">
    <location>
        <begin position="161"/>
        <end position="180"/>
    </location>
</feature>
<dbReference type="InterPro" id="IPR003317">
    <property type="entry name" value="Cyt-d_oxidase_su2"/>
</dbReference>
<feature type="transmembrane region" description="Helical" evidence="7">
    <location>
        <begin position="233"/>
        <end position="251"/>
    </location>
</feature>
<evidence type="ECO:0000256" key="4">
    <source>
        <dbReference type="ARBA" id="ARBA00022692"/>
    </source>
</evidence>
<feature type="transmembrane region" description="Helical" evidence="7">
    <location>
        <begin position="55"/>
        <end position="73"/>
    </location>
</feature>
<name>A0ABU1ISA1_9BACL</name>
<evidence type="ECO:0000256" key="3">
    <source>
        <dbReference type="ARBA" id="ARBA00022475"/>
    </source>
</evidence>
<evidence type="ECO:0000256" key="5">
    <source>
        <dbReference type="ARBA" id="ARBA00022989"/>
    </source>
</evidence>
<feature type="transmembrane region" description="Helical" evidence="7">
    <location>
        <begin position="6"/>
        <end position="34"/>
    </location>
</feature>
<feature type="transmembrane region" description="Helical" evidence="7">
    <location>
        <begin position="79"/>
        <end position="97"/>
    </location>
</feature>
<reference evidence="8 9" key="1">
    <citation type="submission" date="2023-07" db="EMBL/GenBank/DDBJ databases">
        <title>Genomic Encyclopedia of Type Strains, Phase IV (KMG-IV): sequencing the most valuable type-strain genomes for metagenomic binning, comparative biology and taxonomic classification.</title>
        <authorList>
            <person name="Goeker M."/>
        </authorList>
    </citation>
    <scope>NUCLEOTIDE SEQUENCE [LARGE SCALE GENOMIC DNA]</scope>
    <source>
        <strain evidence="8 9">DSM 45903</strain>
    </source>
</reference>
<evidence type="ECO:0000256" key="6">
    <source>
        <dbReference type="ARBA" id="ARBA00023136"/>
    </source>
</evidence>
<comment type="subcellular location">
    <subcellularLocation>
        <location evidence="1">Cell membrane</location>
        <topology evidence="1">Multi-pass membrane protein</topology>
    </subcellularLocation>
</comment>